<protein>
    <recommendedName>
        <fullName evidence="6">50S ribosomal protein L9, chloroplastic</fullName>
    </recommendedName>
</protein>
<dbReference type="EMBL" id="KV921893">
    <property type="protein sequence ID" value="ORE08085.1"/>
    <property type="molecule type" value="Genomic_DNA"/>
</dbReference>
<dbReference type="GO" id="GO:0019843">
    <property type="term" value="F:rRNA binding"/>
    <property type="evidence" value="ECO:0007669"/>
    <property type="project" value="UniProtKB-KW"/>
</dbReference>
<evidence type="ECO:0000256" key="6">
    <source>
        <dbReference type="ARBA" id="ARBA00035427"/>
    </source>
</evidence>
<dbReference type="InterPro" id="IPR020069">
    <property type="entry name" value="Ribosomal_bL9_C"/>
</dbReference>
<reference evidence="10" key="1">
    <citation type="journal article" date="2016" name="Proc. Natl. Acad. Sci. U.S.A.">
        <title>Lipid metabolic changes in an early divergent fungus govern the establishment of a mutualistic symbiosis with endobacteria.</title>
        <authorList>
            <person name="Lastovetsky O.A."/>
            <person name="Gaspar M.L."/>
            <person name="Mondo S.J."/>
            <person name="LaButti K.M."/>
            <person name="Sandor L."/>
            <person name="Grigoriev I.V."/>
            <person name="Henry S.A."/>
            <person name="Pawlowska T.E."/>
        </authorList>
    </citation>
    <scope>NUCLEOTIDE SEQUENCE [LARGE SCALE GENOMIC DNA]</scope>
    <source>
        <strain evidence="10">ATCC 52814</strain>
    </source>
</reference>
<dbReference type="GO" id="GO:0006412">
    <property type="term" value="P:translation"/>
    <property type="evidence" value="ECO:0007669"/>
    <property type="project" value="InterPro"/>
</dbReference>
<dbReference type="InterPro" id="IPR020594">
    <property type="entry name" value="Ribosomal_bL9_bac/chp"/>
</dbReference>
<organism evidence="10">
    <name type="scientific">Rhizopus microsporus var. microsporus</name>
    <dbReference type="NCBI Taxonomy" id="86635"/>
    <lineage>
        <taxon>Eukaryota</taxon>
        <taxon>Fungi</taxon>
        <taxon>Fungi incertae sedis</taxon>
        <taxon>Mucoromycota</taxon>
        <taxon>Mucoromycotina</taxon>
        <taxon>Mucoromycetes</taxon>
        <taxon>Mucorales</taxon>
        <taxon>Mucorineae</taxon>
        <taxon>Rhizopodaceae</taxon>
        <taxon>Rhizopus</taxon>
    </lineage>
</organism>
<dbReference type="InterPro" id="IPR036935">
    <property type="entry name" value="Ribosomal_bL9_N_sf"/>
</dbReference>
<dbReference type="VEuPathDB" id="FungiDB:BCV72DRAFT_96287"/>
<keyword evidence="2" id="KW-0699">rRNA-binding</keyword>
<dbReference type="InterPro" id="IPR020070">
    <property type="entry name" value="Ribosomal_bL9_N"/>
</dbReference>
<comment type="similarity">
    <text evidence="1">Belongs to the bacterial ribosomal protein bL9 family.</text>
</comment>
<dbReference type="Proteomes" id="UP000242414">
    <property type="component" value="Unassembled WGS sequence"/>
</dbReference>
<evidence type="ECO:0000256" key="1">
    <source>
        <dbReference type="ARBA" id="ARBA00010605"/>
    </source>
</evidence>
<dbReference type="GO" id="GO:0005840">
    <property type="term" value="C:ribosome"/>
    <property type="evidence" value="ECO:0007669"/>
    <property type="project" value="UniProtKB-KW"/>
</dbReference>
<evidence type="ECO:0000259" key="9">
    <source>
        <dbReference type="Pfam" id="PF03948"/>
    </source>
</evidence>
<dbReference type="InterPro" id="IPR036791">
    <property type="entry name" value="Ribosomal_bL9_C_sf"/>
</dbReference>
<dbReference type="GO" id="GO:1990904">
    <property type="term" value="C:ribonucleoprotein complex"/>
    <property type="evidence" value="ECO:0007669"/>
    <property type="project" value="UniProtKB-KW"/>
</dbReference>
<dbReference type="Pfam" id="PF03948">
    <property type="entry name" value="Ribosomal_L9_C"/>
    <property type="match status" value="1"/>
</dbReference>
<dbReference type="AlphaFoldDB" id="A0A1X0R7S8"/>
<keyword evidence="3" id="KW-0694">RNA-binding</keyword>
<evidence type="ECO:0000259" key="8">
    <source>
        <dbReference type="Pfam" id="PF01281"/>
    </source>
</evidence>
<dbReference type="GO" id="GO:0003735">
    <property type="term" value="F:structural constituent of ribosome"/>
    <property type="evidence" value="ECO:0007669"/>
    <property type="project" value="InterPro"/>
</dbReference>
<proteinExistence type="inferred from homology"/>
<evidence type="ECO:0000256" key="7">
    <source>
        <dbReference type="SAM" id="Coils"/>
    </source>
</evidence>
<evidence type="ECO:0000256" key="5">
    <source>
        <dbReference type="ARBA" id="ARBA00023274"/>
    </source>
</evidence>
<evidence type="ECO:0000256" key="3">
    <source>
        <dbReference type="ARBA" id="ARBA00022884"/>
    </source>
</evidence>
<evidence type="ECO:0000256" key="4">
    <source>
        <dbReference type="ARBA" id="ARBA00022980"/>
    </source>
</evidence>
<dbReference type="OrthoDB" id="5555409at2759"/>
<feature type="coiled-coil region" evidence="7">
    <location>
        <begin position="76"/>
        <end position="103"/>
    </location>
</feature>
<dbReference type="PANTHER" id="PTHR21368">
    <property type="entry name" value="50S RIBOSOMAL PROTEIN L9"/>
    <property type="match status" value="1"/>
</dbReference>
<evidence type="ECO:0000313" key="10">
    <source>
        <dbReference type="EMBL" id="ORE08085.1"/>
    </source>
</evidence>
<dbReference type="Gene3D" id="3.40.5.10">
    <property type="entry name" value="Ribosomal protein L9, N-terminal domain"/>
    <property type="match status" value="1"/>
</dbReference>
<gene>
    <name evidence="10" type="ORF">BCV72DRAFT_96287</name>
</gene>
<dbReference type="SUPFAM" id="SSF55658">
    <property type="entry name" value="L9 N-domain-like"/>
    <property type="match status" value="1"/>
</dbReference>
<sequence>MSFILRTSTTRAALCVTQVIKRSAHKKANIQVRLTQPVDGLGLRGQVVSVRPGLMRNFLFPAKKATYISKDYNPEQEEEVIDNAQLEQEKEEALKRREMATKKDEELLHNLKGVYEIKFSRAVIPGSENTFGSVTVEDIVHKLKAEYDITVDKSNIHVKTEGGRIKALGPHLVTLHVGQQITEITVKVEPTA</sequence>
<dbReference type="SUPFAM" id="SSF55653">
    <property type="entry name" value="Ribosomal protein L9 C-domain"/>
    <property type="match status" value="1"/>
</dbReference>
<dbReference type="InterPro" id="IPR009027">
    <property type="entry name" value="Ribosomal_bL9/RNase_H1_N"/>
</dbReference>
<name>A0A1X0R7S8_RHIZD</name>
<dbReference type="Gene3D" id="3.10.430.100">
    <property type="entry name" value="Ribosomal protein L9, C-terminal domain"/>
    <property type="match status" value="1"/>
</dbReference>
<accession>A0A1X0R7S8</accession>
<evidence type="ECO:0000256" key="2">
    <source>
        <dbReference type="ARBA" id="ARBA00022730"/>
    </source>
</evidence>
<dbReference type="Pfam" id="PF01281">
    <property type="entry name" value="Ribosomal_L9_N"/>
    <property type="match status" value="1"/>
</dbReference>
<feature type="domain" description="Ribosomal protein L9" evidence="8">
    <location>
        <begin position="30"/>
        <end position="70"/>
    </location>
</feature>
<keyword evidence="5" id="KW-0687">Ribonucleoprotein</keyword>
<feature type="domain" description="Large ribosomal subunit protein bL9 C-terminal" evidence="9">
    <location>
        <begin position="105"/>
        <end position="189"/>
    </location>
</feature>
<dbReference type="InterPro" id="IPR000244">
    <property type="entry name" value="Ribosomal_bL9"/>
</dbReference>
<dbReference type="NCBIfam" id="TIGR00158">
    <property type="entry name" value="L9"/>
    <property type="match status" value="1"/>
</dbReference>
<keyword evidence="7" id="KW-0175">Coiled coil</keyword>
<keyword evidence="4" id="KW-0689">Ribosomal protein</keyword>